<dbReference type="Proteomes" id="UP001163046">
    <property type="component" value="Unassembled WGS sequence"/>
</dbReference>
<dbReference type="OrthoDB" id="1470350at2759"/>
<keyword evidence="6 9" id="KW-0408">Iron</keyword>
<dbReference type="GO" id="GO:0016705">
    <property type="term" value="F:oxidoreductase activity, acting on paired donors, with incorporation or reduction of molecular oxygen"/>
    <property type="evidence" value="ECO:0007669"/>
    <property type="project" value="InterPro"/>
</dbReference>
<comment type="cofactor">
    <cofactor evidence="1 9">
        <name>heme</name>
        <dbReference type="ChEBI" id="CHEBI:30413"/>
    </cofactor>
</comment>
<evidence type="ECO:0000256" key="4">
    <source>
        <dbReference type="ARBA" id="ARBA00022723"/>
    </source>
</evidence>
<evidence type="ECO:0000256" key="2">
    <source>
        <dbReference type="ARBA" id="ARBA00010617"/>
    </source>
</evidence>
<evidence type="ECO:0000313" key="12">
    <source>
        <dbReference type="Proteomes" id="UP001163046"/>
    </source>
</evidence>
<keyword evidence="5 10" id="KW-0560">Oxidoreductase</keyword>
<evidence type="ECO:0000313" key="11">
    <source>
        <dbReference type="EMBL" id="KAJ7371316.1"/>
    </source>
</evidence>
<evidence type="ECO:0000256" key="6">
    <source>
        <dbReference type="ARBA" id="ARBA00023004"/>
    </source>
</evidence>
<dbReference type="CDD" id="cd11055">
    <property type="entry name" value="CYP3A-like"/>
    <property type="match status" value="1"/>
</dbReference>
<keyword evidence="4 9" id="KW-0479">Metal-binding</keyword>
<dbReference type="InterPro" id="IPR017972">
    <property type="entry name" value="Cyt_P450_CS"/>
</dbReference>
<dbReference type="InterPro" id="IPR001128">
    <property type="entry name" value="Cyt_P450"/>
</dbReference>
<evidence type="ECO:0000256" key="9">
    <source>
        <dbReference type="PIRSR" id="PIRSR602401-1"/>
    </source>
</evidence>
<name>A0A9W9YXS1_9CNID</name>
<sequence length="354" mass="39935">MKLMVPLIEKSCDTLMEKLVKIADSDESVDMLDWFRQLTFEIILSTAFGVDANIQMGENAEMLEKAQAQFKIPLIVRQIGRLPLGSYFFWLMGAIFGNQPTYFLGIVDEILKSRRQMGLTGRKDLLELMMMANEETTVEGVSRLTDDEIVAQSVIFLLAGYETSSSTLGFTLYYLAVNPDVQDKLRTEIQEALETNTNIPLYEVAQNIEYLDCVIKESQRLCPSGAQANRECSEDYDLNGIHIPAGTEILIPIYALHHDPDAWEDPKKFDPERFRGPAKDARRAFQFLPFGAGPRNCIGMRFALMEIKIALVKILMKYKFVQSPETQVPLVIHPGGTLCARDGVSVRVESITDF</sequence>
<evidence type="ECO:0000256" key="7">
    <source>
        <dbReference type="ARBA" id="ARBA00023033"/>
    </source>
</evidence>
<comment type="function">
    <text evidence="8">Cytochromes P450 are a group of heme-thiolate monooxygenases. They oxidize a variety of structurally unrelated compounds, including steroids, fatty acids, and xenobiotics.</text>
</comment>
<dbReference type="PROSITE" id="PS00086">
    <property type="entry name" value="CYTOCHROME_P450"/>
    <property type="match status" value="1"/>
</dbReference>
<dbReference type="FunFam" id="1.10.630.10:FF:000182">
    <property type="entry name" value="Cytochrome P450 3A4"/>
    <property type="match status" value="1"/>
</dbReference>
<dbReference type="InterPro" id="IPR002401">
    <property type="entry name" value="Cyt_P450_E_grp-I"/>
</dbReference>
<evidence type="ECO:0000256" key="3">
    <source>
        <dbReference type="ARBA" id="ARBA00022617"/>
    </source>
</evidence>
<dbReference type="SUPFAM" id="SSF48264">
    <property type="entry name" value="Cytochrome P450"/>
    <property type="match status" value="1"/>
</dbReference>
<dbReference type="GO" id="GO:0008395">
    <property type="term" value="F:steroid hydroxylase activity"/>
    <property type="evidence" value="ECO:0007669"/>
    <property type="project" value="TreeGrafter"/>
</dbReference>
<gene>
    <name evidence="11" type="primary">TBXAS1_21</name>
    <name evidence="11" type="ORF">OS493_026961</name>
</gene>
<evidence type="ECO:0000256" key="8">
    <source>
        <dbReference type="ARBA" id="ARBA00043906"/>
    </source>
</evidence>
<keyword evidence="3 9" id="KW-0349">Heme</keyword>
<dbReference type="GO" id="GO:0020037">
    <property type="term" value="F:heme binding"/>
    <property type="evidence" value="ECO:0007669"/>
    <property type="project" value="InterPro"/>
</dbReference>
<organism evidence="11 12">
    <name type="scientific">Desmophyllum pertusum</name>
    <dbReference type="NCBI Taxonomy" id="174260"/>
    <lineage>
        <taxon>Eukaryota</taxon>
        <taxon>Metazoa</taxon>
        <taxon>Cnidaria</taxon>
        <taxon>Anthozoa</taxon>
        <taxon>Hexacorallia</taxon>
        <taxon>Scleractinia</taxon>
        <taxon>Caryophylliina</taxon>
        <taxon>Caryophylliidae</taxon>
        <taxon>Desmophyllum</taxon>
    </lineage>
</organism>
<comment type="similarity">
    <text evidence="2 10">Belongs to the cytochrome P450 family.</text>
</comment>
<keyword evidence="7 10" id="KW-0503">Monooxygenase</keyword>
<proteinExistence type="inferred from homology"/>
<comment type="caution">
    <text evidence="11">The sequence shown here is derived from an EMBL/GenBank/DDBJ whole genome shotgun (WGS) entry which is preliminary data.</text>
</comment>
<dbReference type="Gene3D" id="1.10.630.10">
    <property type="entry name" value="Cytochrome P450"/>
    <property type="match status" value="1"/>
</dbReference>
<reference evidence="11" key="1">
    <citation type="submission" date="2023-01" db="EMBL/GenBank/DDBJ databases">
        <title>Genome assembly of the deep-sea coral Lophelia pertusa.</title>
        <authorList>
            <person name="Herrera S."/>
            <person name="Cordes E."/>
        </authorList>
    </citation>
    <scope>NUCLEOTIDE SEQUENCE</scope>
    <source>
        <strain evidence="11">USNM1676648</strain>
        <tissue evidence="11">Polyp</tissue>
    </source>
</reference>
<dbReference type="Pfam" id="PF00067">
    <property type="entry name" value="p450"/>
    <property type="match status" value="1"/>
</dbReference>
<dbReference type="PANTHER" id="PTHR24302:SF15">
    <property type="entry name" value="FATTY-ACID PEROXYGENASE"/>
    <property type="match status" value="1"/>
</dbReference>
<protein>
    <submittedName>
        <fullName evidence="11">Thromboxane-A synthase</fullName>
    </submittedName>
</protein>
<feature type="binding site" description="axial binding residue" evidence="9">
    <location>
        <position position="297"/>
    </location>
    <ligand>
        <name>heme</name>
        <dbReference type="ChEBI" id="CHEBI:30413"/>
    </ligand>
    <ligandPart>
        <name>Fe</name>
        <dbReference type="ChEBI" id="CHEBI:18248"/>
    </ligandPart>
</feature>
<dbReference type="PRINTS" id="PR00463">
    <property type="entry name" value="EP450I"/>
</dbReference>
<dbReference type="GO" id="GO:0005506">
    <property type="term" value="F:iron ion binding"/>
    <property type="evidence" value="ECO:0007669"/>
    <property type="project" value="InterPro"/>
</dbReference>
<evidence type="ECO:0000256" key="10">
    <source>
        <dbReference type="RuleBase" id="RU000461"/>
    </source>
</evidence>
<dbReference type="PRINTS" id="PR00385">
    <property type="entry name" value="P450"/>
</dbReference>
<evidence type="ECO:0000256" key="5">
    <source>
        <dbReference type="ARBA" id="ARBA00023002"/>
    </source>
</evidence>
<keyword evidence="12" id="KW-1185">Reference proteome</keyword>
<evidence type="ECO:0000256" key="1">
    <source>
        <dbReference type="ARBA" id="ARBA00001971"/>
    </source>
</evidence>
<dbReference type="AlphaFoldDB" id="A0A9W9YXS1"/>
<dbReference type="InterPro" id="IPR050705">
    <property type="entry name" value="Cytochrome_P450_3A"/>
</dbReference>
<dbReference type="EMBL" id="MU826849">
    <property type="protein sequence ID" value="KAJ7371316.1"/>
    <property type="molecule type" value="Genomic_DNA"/>
</dbReference>
<dbReference type="PANTHER" id="PTHR24302">
    <property type="entry name" value="CYTOCHROME P450 FAMILY 3"/>
    <property type="match status" value="1"/>
</dbReference>
<dbReference type="InterPro" id="IPR036396">
    <property type="entry name" value="Cyt_P450_sf"/>
</dbReference>
<accession>A0A9W9YXS1</accession>